<sequence>MLTAGGRRIALGENVCSSQDESAAEVKLNLCVVDFEIDFMLKQQILRHNSRVRHQVYYAHAFECHALTLALPLSIPPPQER</sequence>
<reference evidence="1 2" key="1">
    <citation type="journal article" date="2019" name="Commun. Biol.">
        <title>The bagworm genome reveals a unique fibroin gene that provides high tensile strength.</title>
        <authorList>
            <person name="Kono N."/>
            <person name="Nakamura H."/>
            <person name="Ohtoshi R."/>
            <person name="Tomita M."/>
            <person name="Numata K."/>
            <person name="Arakawa K."/>
        </authorList>
    </citation>
    <scope>NUCLEOTIDE SEQUENCE [LARGE SCALE GENOMIC DNA]</scope>
</reference>
<keyword evidence="2" id="KW-1185">Reference proteome</keyword>
<proteinExistence type="predicted"/>
<dbReference type="Proteomes" id="UP000299102">
    <property type="component" value="Unassembled WGS sequence"/>
</dbReference>
<protein>
    <submittedName>
        <fullName evidence="1">Uncharacterized protein</fullName>
    </submittedName>
</protein>
<name>A0A4C1UJ97_EUMVA</name>
<organism evidence="1 2">
    <name type="scientific">Eumeta variegata</name>
    <name type="common">Bagworm moth</name>
    <name type="synonym">Eumeta japonica</name>
    <dbReference type="NCBI Taxonomy" id="151549"/>
    <lineage>
        <taxon>Eukaryota</taxon>
        <taxon>Metazoa</taxon>
        <taxon>Ecdysozoa</taxon>
        <taxon>Arthropoda</taxon>
        <taxon>Hexapoda</taxon>
        <taxon>Insecta</taxon>
        <taxon>Pterygota</taxon>
        <taxon>Neoptera</taxon>
        <taxon>Endopterygota</taxon>
        <taxon>Lepidoptera</taxon>
        <taxon>Glossata</taxon>
        <taxon>Ditrysia</taxon>
        <taxon>Tineoidea</taxon>
        <taxon>Psychidae</taxon>
        <taxon>Oiketicinae</taxon>
        <taxon>Eumeta</taxon>
    </lineage>
</organism>
<evidence type="ECO:0000313" key="1">
    <source>
        <dbReference type="EMBL" id="GBP26399.1"/>
    </source>
</evidence>
<accession>A0A4C1UJ97</accession>
<dbReference type="EMBL" id="BGZK01000180">
    <property type="protein sequence ID" value="GBP26399.1"/>
    <property type="molecule type" value="Genomic_DNA"/>
</dbReference>
<evidence type="ECO:0000313" key="2">
    <source>
        <dbReference type="Proteomes" id="UP000299102"/>
    </source>
</evidence>
<comment type="caution">
    <text evidence="1">The sequence shown here is derived from an EMBL/GenBank/DDBJ whole genome shotgun (WGS) entry which is preliminary data.</text>
</comment>
<dbReference type="AlphaFoldDB" id="A0A4C1UJ97"/>
<gene>
    <name evidence="1" type="ORF">EVAR_75531_1</name>
</gene>